<dbReference type="SUPFAM" id="SSF51197">
    <property type="entry name" value="Clavaminate synthase-like"/>
    <property type="match status" value="1"/>
</dbReference>
<evidence type="ECO:0000256" key="11">
    <source>
        <dbReference type="ARBA" id="ARBA00023242"/>
    </source>
</evidence>
<comment type="subcellular location">
    <subcellularLocation>
        <location evidence="1 12">Nucleus</location>
    </subcellularLocation>
</comment>
<evidence type="ECO:0000256" key="12">
    <source>
        <dbReference type="RuleBase" id="RU366061"/>
    </source>
</evidence>
<protein>
    <recommendedName>
        <fullName evidence="12">Bifunctional lysine-specific demethylase and histidyl-hydroxylase</fullName>
        <ecNumber evidence="12">1.14.11.-</ecNumber>
    </recommendedName>
</protein>
<evidence type="ECO:0000256" key="4">
    <source>
        <dbReference type="ARBA" id="ARBA00022723"/>
    </source>
</evidence>
<feature type="region of interest" description="Disordered" evidence="13">
    <location>
        <begin position="1"/>
        <end position="98"/>
    </location>
</feature>
<dbReference type="PANTHER" id="PTHR13096:SF8">
    <property type="entry name" value="RIBOSOMAL OXYGENASE 1"/>
    <property type="match status" value="1"/>
</dbReference>
<evidence type="ECO:0000256" key="6">
    <source>
        <dbReference type="ARBA" id="ARBA00022964"/>
    </source>
</evidence>
<dbReference type="Gene3D" id="3.90.930.40">
    <property type="match status" value="1"/>
</dbReference>
<dbReference type="PROSITE" id="PS51184">
    <property type="entry name" value="JMJC"/>
    <property type="match status" value="1"/>
</dbReference>
<feature type="compositionally biased region" description="Basic and acidic residues" evidence="13">
    <location>
        <begin position="128"/>
        <end position="146"/>
    </location>
</feature>
<accession>A0AAN8JZK4</accession>
<comment type="cofactor">
    <cofactor evidence="12">
        <name>Fe(2+)</name>
        <dbReference type="ChEBI" id="CHEBI:29033"/>
    </cofactor>
    <text evidence="12">Binds 1 Fe(2+) ion per subunit.</text>
</comment>
<dbReference type="GO" id="GO:0032453">
    <property type="term" value="F:histone H3K4 demethylase activity"/>
    <property type="evidence" value="ECO:0007669"/>
    <property type="project" value="TreeGrafter"/>
</dbReference>
<keyword evidence="8 12" id="KW-0408">Iron</keyword>
<evidence type="ECO:0000313" key="15">
    <source>
        <dbReference type="EMBL" id="KAK6183573.1"/>
    </source>
</evidence>
<keyword evidence="11 12" id="KW-0539">Nucleus</keyword>
<dbReference type="InterPro" id="IPR003347">
    <property type="entry name" value="JmjC_dom"/>
</dbReference>
<keyword evidence="9 12" id="KW-0805">Transcription regulation</keyword>
<feature type="compositionally biased region" description="Polar residues" evidence="13">
    <location>
        <begin position="152"/>
        <end position="170"/>
    </location>
</feature>
<dbReference type="GO" id="GO:0051864">
    <property type="term" value="F:histone H3K36 demethylase activity"/>
    <property type="evidence" value="ECO:0007669"/>
    <property type="project" value="TreeGrafter"/>
</dbReference>
<feature type="domain" description="JmjC" evidence="14">
    <location>
        <begin position="321"/>
        <end position="463"/>
    </location>
</feature>
<feature type="compositionally biased region" description="Basic and acidic residues" evidence="13">
    <location>
        <begin position="19"/>
        <end position="37"/>
    </location>
</feature>
<dbReference type="EMBL" id="JAZGQO010000007">
    <property type="protein sequence ID" value="KAK6183573.1"/>
    <property type="molecule type" value="Genomic_DNA"/>
</dbReference>
<dbReference type="AlphaFoldDB" id="A0AAN8JZK4"/>
<feature type="region of interest" description="Disordered" evidence="13">
    <location>
        <begin position="126"/>
        <end position="213"/>
    </location>
</feature>
<evidence type="ECO:0000256" key="8">
    <source>
        <dbReference type="ARBA" id="ARBA00023004"/>
    </source>
</evidence>
<name>A0AAN8JZK4_PATCE</name>
<dbReference type="Gene3D" id="2.60.120.650">
    <property type="entry name" value="Cupin"/>
    <property type="match status" value="1"/>
</dbReference>
<gene>
    <name evidence="15" type="ORF">SNE40_011028</name>
</gene>
<evidence type="ECO:0000256" key="2">
    <source>
        <dbReference type="ARBA" id="ARBA00010309"/>
    </source>
</evidence>
<evidence type="ECO:0000256" key="13">
    <source>
        <dbReference type="SAM" id="MobiDB-lite"/>
    </source>
</evidence>
<dbReference type="PANTHER" id="PTHR13096">
    <property type="entry name" value="MINA53 MYC INDUCED NUCLEAR ANTIGEN"/>
    <property type="match status" value="1"/>
</dbReference>
<keyword evidence="6 12" id="KW-0223">Dioxygenase</keyword>
<dbReference type="FunFam" id="2.60.120.650:FF:000013">
    <property type="entry name" value="Ribosomal oxygenase 1"/>
    <property type="match status" value="1"/>
</dbReference>
<dbReference type="GO" id="GO:0005506">
    <property type="term" value="F:iron ion binding"/>
    <property type="evidence" value="ECO:0007669"/>
    <property type="project" value="UniProtKB-UniRule"/>
</dbReference>
<evidence type="ECO:0000256" key="9">
    <source>
        <dbReference type="ARBA" id="ARBA00023015"/>
    </source>
</evidence>
<keyword evidence="4 12" id="KW-0479">Metal-binding</keyword>
<evidence type="ECO:0000256" key="1">
    <source>
        <dbReference type="ARBA" id="ARBA00004123"/>
    </source>
</evidence>
<proteinExistence type="inferred from homology"/>
<keyword evidence="7 12" id="KW-0560">Oxidoreductase</keyword>
<dbReference type="FunFam" id="1.10.10.1500:FF:000001">
    <property type="entry name" value="ribosomal oxygenase 1 isoform X1"/>
    <property type="match status" value="1"/>
</dbReference>
<keyword evidence="10 12" id="KW-0804">Transcription</keyword>
<reference evidence="15 16" key="1">
    <citation type="submission" date="2024-01" db="EMBL/GenBank/DDBJ databases">
        <title>The genome of the rayed Mediterranean limpet Patella caerulea (Linnaeus, 1758).</title>
        <authorList>
            <person name="Anh-Thu Weber A."/>
            <person name="Halstead-Nussloch G."/>
        </authorList>
    </citation>
    <scope>NUCLEOTIDE SEQUENCE [LARGE SCALE GENOMIC DNA]</scope>
    <source>
        <strain evidence="15">AATW-2023a</strain>
        <tissue evidence="15">Whole specimen</tissue>
    </source>
</reference>
<evidence type="ECO:0000313" key="16">
    <source>
        <dbReference type="Proteomes" id="UP001347796"/>
    </source>
</evidence>
<dbReference type="GO" id="GO:0005730">
    <property type="term" value="C:nucleolus"/>
    <property type="evidence" value="ECO:0007669"/>
    <property type="project" value="TreeGrafter"/>
</dbReference>
<evidence type="ECO:0000256" key="5">
    <source>
        <dbReference type="ARBA" id="ARBA00022853"/>
    </source>
</evidence>
<sequence length="678" mass="76859">MKKMSAFSVFSGKSKRTKAMTELEHGKETPDMDENKSRGKSNLRRADSTPTVPGDLKKESGTKGKKILKVLKGGSLRSTFRGKGRPSILPEGQVPSPYIANDAVSNGIELTALKKNGDFGSITSMISVDKKTKNSPNKSKDDDRPKGKSPASPRNQKGKSQVTPRVTRTSPTKRHLESPDVPSKKKKKDVEPEEQLEQEPEEGPSTKPESASRLPYMFDSSKEAKKLFECIINPVKLDRFFAEFWERKPLLIQRYKLTPYYNDGWFSTAELDHILRQENIQYSVNLDVTSYENGKRETHNPIGRAYAPVVWDYYQSGCSLRLLNPQTYSRRVWKLLSVLQEYFGCCVGANIYLTPPGTQGFAPHYDDIEAFILQLEGRKNWKLYATRTGSEKLPRFSSENLNEADLGEPILNRVLEAGDLLYFPRGTIHQASALEDSHSLHITVSCYQKNSWFDFFEKLLPRALQIAYEEDVELRKGVPLNYLQNMGVVNSDKETPERKMILNKVEKLMTSIFKNAPIDAAFDQMGRGFIHDSLPPVLSESEKSCSIHGTGERWDSKRNQVTSMVEIEPDSMVKIIRQGALRLVLEEDQVHVYHNLENSRIYQGVEPQFVDIPLEAAPAVEFLIHSYPEYISVDSLPLEDIQLKIDIITALYEKGLLLTQEPLEPLYEDGSVDDEKPE</sequence>
<dbReference type="Gene3D" id="1.10.10.1500">
    <property type="entry name" value="JmjC domain-containing ribosomal oxygenase (ROX), dimer domain"/>
    <property type="match status" value="1"/>
</dbReference>
<keyword evidence="3" id="KW-0678">Repressor</keyword>
<feature type="compositionally biased region" description="Acidic residues" evidence="13">
    <location>
        <begin position="191"/>
        <end position="202"/>
    </location>
</feature>
<dbReference type="InterPro" id="IPR049043">
    <property type="entry name" value="WHD_RIOX1"/>
</dbReference>
<dbReference type="FunFam" id="3.90.930.40:FF:000001">
    <property type="entry name" value="ribosomal oxygenase 1 isoform X1"/>
    <property type="match status" value="1"/>
</dbReference>
<dbReference type="EC" id="1.14.11.-" evidence="12"/>
<comment type="similarity">
    <text evidence="2">Belongs to the ROX family. NO66 subfamily.</text>
</comment>
<keyword evidence="16" id="KW-1185">Reference proteome</keyword>
<dbReference type="Proteomes" id="UP001347796">
    <property type="component" value="Unassembled WGS sequence"/>
</dbReference>
<dbReference type="InterPro" id="IPR039994">
    <property type="entry name" value="NO66-like"/>
</dbReference>
<evidence type="ECO:0000259" key="14">
    <source>
        <dbReference type="PROSITE" id="PS51184"/>
    </source>
</evidence>
<dbReference type="Pfam" id="PF21233">
    <property type="entry name" value="WHD_RIOX1"/>
    <property type="match status" value="1"/>
</dbReference>
<comment type="caution">
    <text evidence="15">The sequence shown here is derived from an EMBL/GenBank/DDBJ whole genome shotgun (WGS) entry which is preliminary data.</text>
</comment>
<evidence type="ECO:0000256" key="7">
    <source>
        <dbReference type="ARBA" id="ARBA00023002"/>
    </source>
</evidence>
<organism evidence="15 16">
    <name type="scientific">Patella caerulea</name>
    <name type="common">Rayed Mediterranean limpet</name>
    <dbReference type="NCBI Taxonomy" id="87958"/>
    <lineage>
        <taxon>Eukaryota</taxon>
        <taxon>Metazoa</taxon>
        <taxon>Spiralia</taxon>
        <taxon>Lophotrochozoa</taxon>
        <taxon>Mollusca</taxon>
        <taxon>Gastropoda</taxon>
        <taxon>Patellogastropoda</taxon>
        <taxon>Patelloidea</taxon>
        <taxon>Patellidae</taxon>
        <taxon>Patella</taxon>
    </lineage>
</organism>
<evidence type="ECO:0000256" key="3">
    <source>
        <dbReference type="ARBA" id="ARBA00022491"/>
    </source>
</evidence>
<keyword evidence="5" id="KW-0156">Chromatin regulator</keyword>
<dbReference type="Pfam" id="PF08007">
    <property type="entry name" value="JmjC_2"/>
    <property type="match status" value="1"/>
</dbReference>
<evidence type="ECO:0000256" key="10">
    <source>
        <dbReference type="ARBA" id="ARBA00023163"/>
    </source>
</evidence>
<comment type="function">
    <text evidence="12">Oxygenase that can act as both a histone lysine demethylase and a ribosomal histidine hydroxylase.</text>
</comment>